<sequence>MNSKKKVGIALEGGGAKGAYQIGVLKALKELDIHYQCVVGTSIGALNGVSYVLGDYDNSTELWSKFDFSYSDNKKKKSKNSQDIFDKITRNIDKFENSYLKSSGVDPEPIIEFYKDVVREKDIRDSVIEYGLATYCLTDRKPLKLFKEDIPEGMLHEFVFASCYLPVFTPRPIGDKYYLDGSMFLKLPVEMAADKGCDIIIAVRLRPEKYDYSSFENVEIIDIAPDEYLSSTLEASSERIKWMIRQGYEDAKRILDERRQIF</sequence>
<dbReference type="EMBL" id="VLKH01000005">
    <property type="protein sequence ID" value="TWH79952.1"/>
    <property type="molecule type" value="Genomic_DNA"/>
</dbReference>
<evidence type="ECO:0000313" key="6">
    <source>
        <dbReference type="EMBL" id="TWH79952.1"/>
    </source>
</evidence>
<keyword evidence="1 4" id="KW-0378">Hydrolase</keyword>
<feature type="domain" description="PNPLA" evidence="5">
    <location>
        <begin position="9"/>
        <end position="193"/>
    </location>
</feature>
<feature type="active site" description="Proton acceptor" evidence="4">
    <location>
        <position position="180"/>
    </location>
</feature>
<proteinExistence type="predicted"/>
<feature type="short sequence motif" description="GXGXXG" evidence="4">
    <location>
        <begin position="13"/>
        <end position="18"/>
    </location>
</feature>
<dbReference type="GO" id="GO:0016787">
    <property type="term" value="F:hydrolase activity"/>
    <property type="evidence" value="ECO:0007669"/>
    <property type="project" value="UniProtKB-UniRule"/>
</dbReference>
<evidence type="ECO:0000256" key="2">
    <source>
        <dbReference type="ARBA" id="ARBA00022963"/>
    </source>
</evidence>
<dbReference type="AlphaFoldDB" id="A0A562J9Q2"/>
<dbReference type="OrthoDB" id="9770965at2"/>
<organism evidence="6 7">
    <name type="scientific">Sedimentibacter saalensis</name>
    <dbReference type="NCBI Taxonomy" id="130788"/>
    <lineage>
        <taxon>Bacteria</taxon>
        <taxon>Bacillati</taxon>
        <taxon>Bacillota</taxon>
        <taxon>Tissierellia</taxon>
        <taxon>Sedimentibacter</taxon>
    </lineage>
</organism>
<feature type="active site" description="Nucleophile" evidence="4">
    <location>
        <position position="42"/>
    </location>
</feature>
<accession>A0A562J9Q2</accession>
<dbReference type="GO" id="GO:0016042">
    <property type="term" value="P:lipid catabolic process"/>
    <property type="evidence" value="ECO:0007669"/>
    <property type="project" value="UniProtKB-UniRule"/>
</dbReference>
<keyword evidence="2 4" id="KW-0442">Lipid degradation</keyword>
<dbReference type="InterPro" id="IPR002641">
    <property type="entry name" value="PNPLA_dom"/>
</dbReference>
<dbReference type="Gene3D" id="3.40.1090.10">
    <property type="entry name" value="Cytosolic phospholipase A2 catalytic domain"/>
    <property type="match status" value="2"/>
</dbReference>
<comment type="caution">
    <text evidence="6">The sequence shown here is derived from an EMBL/GenBank/DDBJ whole genome shotgun (WGS) entry which is preliminary data.</text>
</comment>
<dbReference type="Proteomes" id="UP000315343">
    <property type="component" value="Unassembled WGS sequence"/>
</dbReference>
<protein>
    <submittedName>
        <fullName evidence="6">NTE family protein</fullName>
    </submittedName>
</protein>
<reference evidence="6 7" key="1">
    <citation type="submission" date="2019-07" db="EMBL/GenBank/DDBJ databases">
        <title>Genomic Encyclopedia of Type Strains, Phase I: the one thousand microbial genomes (KMG-I) project.</title>
        <authorList>
            <person name="Kyrpides N."/>
        </authorList>
    </citation>
    <scope>NUCLEOTIDE SEQUENCE [LARGE SCALE GENOMIC DNA]</scope>
    <source>
        <strain evidence="6 7">DSM 13558</strain>
    </source>
</reference>
<evidence type="ECO:0000256" key="4">
    <source>
        <dbReference type="PROSITE-ProRule" id="PRU01161"/>
    </source>
</evidence>
<evidence type="ECO:0000256" key="3">
    <source>
        <dbReference type="ARBA" id="ARBA00023098"/>
    </source>
</evidence>
<dbReference type="CDD" id="cd07209">
    <property type="entry name" value="Pat_hypo_Ecoli_Z1214_like"/>
    <property type="match status" value="1"/>
</dbReference>
<comment type="caution">
    <text evidence="4">Lacks conserved residue(s) required for the propagation of feature annotation.</text>
</comment>
<dbReference type="InterPro" id="IPR016035">
    <property type="entry name" value="Acyl_Trfase/lysoPLipase"/>
</dbReference>
<dbReference type="InterPro" id="IPR050301">
    <property type="entry name" value="NTE"/>
</dbReference>
<feature type="short sequence motif" description="GXSXG" evidence="4">
    <location>
        <begin position="40"/>
        <end position="44"/>
    </location>
</feature>
<dbReference type="Pfam" id="PF01734">
    <property type="entry name" value="Patatin"/>
    <property type="match status" value="1"/>
</dbReference>
<keyword evidence="3 4" id="KW-0443">Lipid metabolism</keyword>
<name>A0A562J9Q2_9FIRM</name>
<evidence type="ECO:0000313" key="7">
    <source>
        <dbReference type="Proteomes" id="UP000315343"/>
    </source>
</evidence>
<dbReference type="PROSITE" id="PS51635">
    <property type="entry name" value="PNPLA"/>
    <property type="match status" value="1"/>
</dbReference>
<dbReference type="RefSeq" id="WP_145083463.1">
    <property type="nucleotide sequence ID" value="NZ_JAYFNS010000022.1"/>
</dbReference>
<gene>
    <name evidence="6" type="ORF">LY60_02272</name>
</gene>
<evidence type="ECO:0000259" key="5">
    <source>
        <dbReference type="PROSITE" id="PS51635"/>
    </source>
</evidence>
<dbReference type="SUPFAM" id="SSF52151">
    <property type="entry name" value="FabD/lysophospholipase-like"/>
    <property type="match status" value="1"/>
</dbReference>
<keyword evidence="7" id="KW-1185">Reference proteome</keyword>
<dbReference type="PANTHER" id="PTHR14226">
    <property type="entry name" value="NEUROPATHY TARGET ESTERASE/SWISS CHEESE D.MELANOGASTER"/>
    <property type="match status" value="1"/>
</dbReference>
<dbReference type="PANTHER" id="PTHR14226:SF25">
    <property type="entry name" value="PHOSPHOESTERASE"/>
    <property type="match status" value="1"/>
</dbReference>
<evidence type="ECO:0000256" key="1">
    <source>
        <dbReference type="ARBA" id="ARBA00022801"/>
    </source>
</evidence>